<gene>
    <name evidence="1" type="ORF">E2C01_029826</name>
</gene>
<sequence length="162" mass="18077">MVTPNPTFGVPVCMGKGPEVSPVRIHLPFQNGAHSVPVPFRGDLHPYFNVHSQLWHSSLFTDHPGELTFNFAILHDLQQLVQHPTRIPDRHGDMTNILDLFLISNPFAYLVTLSSPFNSSDYNLIFVSCPISPVTTQDPPKQMCLLRFNASAISGEPEEILC</sequence>
<dbReference type="AlphaFoldDB" id="A0A5B7ENX2"/>
<organism evidence="1 2">
    <name type="scientific">Portunus trituberculatus</name>
    <name type="common">Swimming crab</name>
    <name type="synonym">Neptunus trituberculatus</name>
    <dbReference type="NCBI Taxonomy" id="210409"/>
    <lineage>
        <taxon>Eukaryota</taxon>
        <taxon>Metazoa</taxon>
        <taxon>Ecdysozoa</taxon>
        <taxon>Arthropoda</taxon>
        <taxon>Crustacea</taxon>
        <taxon>Multicrustacea</taxon>
        <taxon>Malacostraca</taxon>
        <taxon>Eumalacostraca</taxon>
        <taxon>Eucarida</taxon>
        <taxon>Decapoda</taxon>
        <taxon>Pleocyemata</taxon>
        <taxon>Brachyura</taxon>
        <taxon>Eubrachyura</taxon>
        <taxon>Portunoidea</taxon>
        <taxon>Portunidae</taxon>
        <taxon>Portuninae</taxon>
        <taxon>Portunus</taxon>
    </lineage>
</organism>
<reference evidence="1 2" key="1">
    <citation type="submission" date="2019-05" db="EMBL/GenBank/DDBJ databases">
        <title>Another draft genome of Portunus trituberculatus and its Hox gene families provides insights of decapod evolution.</title>
        <authorList>
            <person name="Jeong J.-H."/>
            <person name="Song I."/>
            <person name="Kim S."/>
            <person name="Choi T."/>
            <person name="Kim D."/>
            <person name="Ryu S."/>
            <person name="Kim W."/>
        </authorList>
    </citation>
    <scope>NUCLEOTIDE SEQUENCE [LARGE SCALE GENOMIC DNA]</scope>
    <source>
        <tissue evidence="1">Muscle</tissue>
    </source>
</reference>
<protein>
    <recommendedName>
        <fullName evidence="3">Endonuclease/exonuclease/phosphatase domain-containing protein</fullName>
    </recommendedName>
</protein>
<accession>A0A5B7ENX2</accession>
<dbReference type="EMBL" id="VSRR010003500">
    <property type="protein sequence ID" value="MPC36370.1"/>
    <property type="molecule type" value="Genomic_DNA"/>
</dbReference>
<name>A0A5B7ENX2_PORTR</name>
<keyword evidence="2" id="KW-1185">Reference proteome</keyword>
<dbReference type="Proteomes" id="UP000324222">
    <property type="component" value="Unassembled WGS sequence"/>
</dbReference>
<dbReference type="SUPFAM" id="SSF56219">
    <property type="entry name" value="DNase I-like"/>
    <property type="match status" value="1"/>
</dbReference>
<comment type="caution">
    <text evidence="1">The sequence shown here is derived from an EMBL/GenBank/DDBJ whole genome shotgun (WGS) entry which is preliminary data.</text>
</comment>
<evidence type="ECO:0008006" key="3">
    <source>
        <dbReference type="Google" id="ProtNLM"/>
    </source>
</evidence>
<evidence type="ECO:0000313" key="1">
    <source>
        <dbReference type="EMBL" id="MPC36370.1"/>
    </source>
</evidence>
<dbReference type="Gene3D" id="3.60.10.10">
    <property type="entry name" value="Endonuclease/exonuclease/phosphatase"/>
    <property type="match status" value="1"/>
</dbReference>
<dbReference type="InterPro" id="IPR036691">
    <property type="entry name" value="Endo/exonu/phosph_ase_sf"/>
</dbReference>
<proteinExistence type="predicted"/>
<evidence type="ECO:0000313" key="2">
    <source>
        <dbReference type="Proteomes" id="UP000324222"/>
    </source>
</evidence>